<dbReference type="EMBL" id="CP011104">
    <property type="protein sequence ID" value="AKH64008.1"/>
    <property type="molecule type" value="Genomic_DNA"/>
</dbReference>
<keyword evidence="3" id="KW-1185">Reference proteome</keyword>
<proteinExistence type="predicted"/>
<evidence type="ECO:0000313" key="2">
    <source>
        <dbReference type="EMBL" id="AKH64008.1"/>
    </source>
</evidence>
<sequence>MTNIRQLTAEGLRIGDRFTITRRFTSEEIVSFASLSRDYNPVHCDSDYAKLKGLRAPIAHGLLTASLITEIGGQIGWLAVSMSFRFKRPIYADETLTCDWVILEIDEKGRAKAEVRVINSDGITVLEAETTGVLPDESERQRLVEMLAEGDPTNGVTNPYA</sequence>
<name>A0A0F7LPR8_9GAMM</name>
<evidence type="ECO:0000313" key="3">
    <source>
        <dbReference type="Proteomes" id="UP000034866"/>
    </source>
</evidence>
<reference evidence="3" key="2">
    <citation type="submission" date="2015-03" db="EMBL/GenBank/DDBJ databases">
        <title>Genome sequence of Azospirillum thiophilum strain DSM 21654T.</title>
        <authorList>
            <person name="Kwak Y."/>
            <person name="Shin J.-H."/>
        </authorList>
    </citation>
    <scope>NUCLEOTIDE SEQUENCE [LARGE SCALE GENOMIC DNA]</scope>
    <source>
        <strain evidence="3">DSM 15199</strain>
    </source>
</reference>
<dbReference type="OrthoDB" id="9759612at2"/>
<dbReference type="SUPFAM" id="SSF54637">
    <property type="entry name" value="Thioesterase/thiol ester dehydrase-isomerase"/>
    <property type="match status" value="1"/>
</dbReference>
<dbReference type="AlphaFoldDB" id="A0A0F7LPR8"/>
<evidence type="ECO:0000259" key="1">
    <source>
        <dbReference type="Pfam" id="PF01575"/>
    </source>
</evidence>
<dbReference type="PANTHER" id="PTHR43437:SF3">
    <property type="entry name" value="HYDROXYACYL-THIOESTER DEHYDRATASE TYPE 2, MITOCHONDRIAL"/>
    <property type="match status" value="1"/>
</dbReference>
<dbReference type="PANTHER" id="PTHR43437">
    <property type="entry name" value="HYDROXYACYL-THIOESTER DEHYDRATASE TYPE 2, MITOCHONDRIAL-RELATED"/>
    <property type="match status" value="1"/>
</dbReference>
<dbReference type="GO" id="GO:0006633">
    <property type="term" value="P:fatty acid biosynthetic process"/>
    <property type="evidence" value="ECO:0007669"/>
    <property type="project" value="TreeGrafter"/>
</dbReference>
<dbReference type="RefSeq" id="WP_046975167.1">
    <property type="nucleotide sequence ID" value="NZ_CP011104.1"/>
</dbReference>
<dbReference type="KEGG" id="ptt:VY86_12430"/>
<dbReference type="InterPro" id="IPR050965">
    <property type="entry name" value="UPF0336/Enoyl-CoA_hydratase"/>
</dbReference>
<dbReference type="STRING" id="230089.VY86_12430"/>
<dbReference type="Proteomes" id="UP000034866">
    <property type="component" value="Chromosome"/>
</dbReference>
<dbReference type="InterPro" id="IPR002539">
    <property type="entry name" value="MaoC-like_dom"/>
</dbReference>
<accession>A0A0F7LPR8</accession>
<organism evidence="2 3">
    <name type="scientific">Photorhabdus thracensis</name>
    <dbReference type="NCBI Taxonomy" id="230089"/>
    <lineage>
        <taxon>Bacteria</taxon>
        <taxon>Pseudomonadati</taxon>
        <taxon>Pseudomonadota</taxon>
        <taxon>Gammaproteobacteria</taxon>
        <taxon>Enterobacterales</taxon>
        <taxon>Morganellaceae</taxon>
        <taxon>Photorhabdus</taxon>
    </lineage>
</organism>
<dbReference type="InterPro" id="IPR029069">
    <property type="entry name" value="HotDog_dom_sf"/>
</dbReference>
<dbReference type="Gene3D" id="3.10.129.10">
    <property type="entry name" value="Hotdog Thioesterase"/>
    <property type="match status" value="1"/>
</dbReference>
<protein>
    <submittedName>
        <fullName evidence="2">Acyl dehydratase</fullName>
    </submittedName>
</protein>
<dbReference type="GO" id="GO:0019171">
    <property type="term" value="F:(3R)-hydroxyacyl-[acyl-carrier-protein] dehydratase activity"/>
    <property type="evidence" value="ECO:0007669"/>
    <property type="project" value="TreeGrafter"/>
</dbReference>
<dbReference type="PATRIC" id="fig|230089.6.peg.2777"/>
<gene>
    <name evidence="2" type="ORF">VY86_12430</name>
</gene>
<feature type="domain" description="MaoC-like" evidence="1">
    <location>
        <begin position="20"/>
        <end position="113"/>
    </location>
</feature>
<dbReference type="CDD" id="cd03449">
    <property type="entry name" value="R_hydratase"/>
    <property type="match status" value="1"/>
</dbReference>
<dbReference type="Pfam" id="PF01575">
    <property type="entry name" value="MaoC_dehydratas"/>
    <property type="match status" value="1"/>
</dbReference>
<reference evidence="2 3" key="1">
    <citation type="journal article" date="2015" name="J. Biotechnol.">
        <title>Complete genome sequence of Photorhabdus temperata subsp. thracensis 39-8(T), an entomopathogenic bacterium for the improved commercial bioinsecticide.</title>
        <authorList>
            <person name="Kwak Y."/>
            <person name="Shin J.H."/>
        </authorList>
    </citation>
    <scope>NUCLEOTIDE SEQUENCE [LARGE SCALE GENOMIC DNA]</scope>
    <source>
        <strain evidence="2 3">DSM 15199</strain>
    </source>
</reference>